<dbReference type="Pfam" id="PF03372">
    <property type="entry name" value="Exo_endo_phos"/>
    <property type="match status" value="1"/>
</dbReference>
<organism evidence="3 4">
    <name type="scientific">Mycobacterium pinniadriaticum</name>
    <dbReference type="NCBI Taxonomy" id="2994102"/>
    <lineage>
        <taxon>Bacteria</taxon>
        <taxon>Bacillati</taxon>
        <taxon>Actinomycetota</taxon>
        <taxon>Actinomycetes</taxon>
        <taxon>Mycobacteriales</taxon>
        <taxon>Mycobacteriaceae</taxon>
        <taxon>Mycobacterium</taxon>
    </lineage>
</organism>
<dbReference type="InterPro" id="IPR005135">
    <property type="entry name" value="Endo/exonuclease/phosphatase"/>
</dbReference>
<protein>
    <submittedName>
        <fullName evidence="3">Endonuclease/exonuclease/phosphatase family protein</fullName>
    </submittedName>
</protein>
<evidence type="ECO:0000313" key="4">
    <source>
        <dbReference type="Proteomes" id="UP001300745"/>
    </source>
</evidence>
<dbReference type="Proteomes" id="UP001300745">
    <property type="component" value="Unassembled WGS sequence"/>
</dbReference>
<keyword evidence="3" id="KW-0540">Nuclease</keyword>
<evidence type="ECO:0000256" key="1">
    <source>
        <dbReference type="SAM" id="Phobius"/>
    </source>
</evidence>
<dbReference type="GO" id="GO:0004519">
    <property type="term" value="F:endonuclease activity"/>
    <property type="evidence" value="ECO:0007669"/>
    <property type="project" value="UniProtKB-KW"/>
</dbReference>
<keyword evidence="1" id="KW-1133">Transmembrane helix</keyword>
<sequence>MTFAALAVLARARPIKGVPDLILAVGSPYVCVSALTGLVIAATCRQVILSMVAIVVVIASVGVQVSWYYLGRSPEVGRHTDVRVLSSNLRYGRADPHFLVKLAEAEADVITVAELTPEEVLRLKNVGVEKMFPYSHLLPAARAGGVGIWSRYPLTAMSEPRHQFVKMPAVRLHLHGVRFEPVLAAVHVYSPVAGEKDTVPGWDIGMAGAKAQLRTFARIAGPAAVIIGGDYNSTPDMRQFRDLLTFGYRDAVQQSGSGWTPTFPSNRWYPPLITIDHVLTRNAAATSVRTITVPGSDHRALLATVEVPLDPTAS</sequence>
<feature type="transmembrane region" description="Helical" evidence="1">
    <location>
        <begin position="22"/>
        <end position="41"/>
    </location>
</feature>
<evidence type="ECO:0000259" key="2">
    <source>
        <dbReference type="Pfam" id="PF03372"/>
    </source>
</evidence>
<evidence type="ECO:0000313" key="3">
    <source>
        <dbReference type="EMBL" id="MCX2935484.1"/>
    </source>
</evidence>
<keyword evidence="3" id="KW-0378">Hydrolase</keyword>
<name>A0ABT3S8I6_9MYCO</name>
<keyword evidence="4" id="KW-1185">Reference proteome</keyword>
<dbReference type="Gene3D" id="3.60.10.10">
    <property type="entry name" value="Endonuclease/exonuclease/phosphatase"/>
    <property type="match status" value="1"/>
</dbReference>
<keyword evidence="1" id="KW-0812">Transmembrane</keyword>
<dbReference type="RefSeq" id="WP_265994441.1">
    <property type="nucleotide sequence ID" value="NZ_JAPJDN010000001.1"/>
</dbReference>
<feature type="transmembrane region" description="Helical" evidence="1">
    <location>
        <begin position="48"/>
        <end position="70"/>
    </location>
</feature>
<keyword evidence="1" id="KW-0472">Membrane</keyword>
<keyword evidence="3" id="KW-0255">Endonuclease</keyword>
<dbReference type="SUPFAM" id="SSF56219">
    <property type="entry name" value="DNase I-like"/>
    <property type="match status" value="1"/>
</dbReference>
<reference evidence="3 4" key="1">
    <citation type="submission" date="2022-11" db="EMBL/GenBank/DDBJ databases">
        <title>Mycobacterium sp. nov.</title>
        <authorList>
            <person name="Papic B."/>
            <person name="Spicic S."/>
            <person name="Duvnjak S."/>
        </authorList>
    </citation>
    <scope>NUCLEOTIDE SEQUENCE [LARGE SCALE GENOMIC DNA]</scope>
    <source>
        <strain evidence="3 4">CVI_P4</strain>
    </source>
</reference>
<dbReference type="EMBL" id="JAPJDO010000001">
    <property type="protein sequence ID" value="MCX2935484.1"/>
    <property type="molecule type" value="Genomic_DNA"/>
</dbReference>
<gene>
    <name evidence="3" type="ORF">ORI27_02135</name>
</gene>
<accession>A0ABT3S8I6</accession>
<proteinExistence type="predicted"/>
<comment type="caution">
    <text evidence="3">The sequence shown here is derived from an EMBL/GenBank/DDBJ whole genome shotgun (WGS) entry which is preliminary data.</text>
</comment>
<feature type="domain" description="Endonuclease/exonuclease/phosphatase" evidence="2">
    <location>
        <begin position="86"/>
        <end position="298"/>
    </location>
</feature>
<dbReference type="InterPro" id="IPR036691">
    <property type="entry name" value="Endo/exonu/phosph_ase_sf"/>
</dbReference>